<evidence type="ECO:0000256" key="1">
    <source>
        <dbReference type="SAM" id="MobiDB-lite"/>
    </source>
</evidence>
<dbReference type="Proteomes" id="UP000326759">
    <property type="component" value="Unassembled WGS sequence"/>
</dbReference>
<sequence length="392" mass="45755">MCLLCCCPSAKTCTLISANYSWGDHLKTEFMESMWSWFMLDEEACKENDENYFHPEWYQELPTGYEDVESYDLVKRDSNYVYQIMFFILNSLWAIFSAILLCGRITHIHILYIPWLIVGILTTFLDTLVGSFYIAFMAQTNGGFQEGKAIFAMQFLFFRGFIFYIFNLFAIIFVASNFYSEWRKHRREKKITKKAKKHAERHATAVATAAVAASTAAVVASTSKSQPPKKSSHDKHPPQNLQKPQNSHHDYQQPQSSRHDYQPPQNSRYENQPPQKANYDYQQAQKPHYGYQPPQTSHYENQPPQNPRYDYRPPPNPRPDYEQNVYQQKESFTEVRQPKPSVSEKYQPPKPSVPEKYQPFSYTNPAFRPSDPYDIEAMKRNASPVNSLDYGK</sequence>
<name>A0A5N5SWN8_9CRUS</name>
<evidence type="ECO:0000313" key="3">
    <source>
        <dbReference type="EMBL" id="KAB7498633.1"/>
    </source>
</evidence>
<comment type="caution">
    <text evidence="3">The sequence shown here is derived from an EMBL/GenBank/DDBJ whole genome shotgun (WGS) entry which is preliminary data.</text>
</comment>
<dbReference type="AlphaFoldDB" id="A0A5N5SWN8"/>
<feature type="compositionally biased region" description="Low complexity" evidence="1">
    <location>
        <begin position="218"/>
        <end position="229"/>
    </location>
</feature>
<organism evidence="3 4">
    <name type="scientific">Armadillidium nasatum</name>
    <dbReference type="NCBI Taxonomy" id="96803"/>
    <lineage>
        <taxon>Eukaryota</taxon>
        <taxon>Metazoa</taxon>
        <taxon>Ecdysozoa</taxon>
        <taxon>Arthropoda</taxon>
        <taxon>Crustacea</taxon>
        <taxon>Multicrustacea</taxon>
        <taxon>Malacostraca</taxon>
        <taxon>Eumalacostraca</taxon>
        <taxon>Peracarida</taxon>
        <taxon>Isopoda</taxon>
        <taxon>Oniscidea</taxon>
        <taxon>Crinocheta</taxon>
        <taxon>Armadillidiidae</taxon>
        <taxon>Armadillidium</taxon>
    </lineage>
</organism>
<gene>
    <name evidence="3" type="ORF">Anas_06892</name>
</gene>
<proteinExistence type="predicted"/>
<protein>
    <submittedName>
        <fullName evidence="3">Uncharacterized protein</fullName>
    </submittedName>
</protein>
<evidence type="ECO:0000313" key="4">
    <source>
        <dbReference type="Proteomes" id="UP000326759"/>
    </source>
</evidence>
<feature type="compositionally biased region" description="Basic and acidic residues" evidence="1">
    <location>
        <begin position="247"/>
        <end position="261"/>
    </location>
</feature>
<feature type="transmembrane region" description="Helical" evidence="2">
    <location>
        <begin position="156"/>
        <end position="180"/>
    </location>
</feature>
<evidence type="ECO:0000256" key="2">
    <source>
        <dbReference type="SAM" id="Phobius"/>
    </source>
</evidence>
<dbReference type="EMBL" id="SEYY01019121">
    <property type="protein sequence ID" value="KAB7498633.1"/>
    <property type="molecule type" value="Genomic_DNA"/>
</dbReference>
<feature type="transmembrane region" description="Helical" evidence="2">
    <location>
        <begin position="201"/>
        <end position="220"/>
    </location>
</feature>
<keyword evidence="2" id="KW-0472">Membrane</keyword>
<keyword evidence="2" id="KW-1133">Transmembrane helix</keyword>
<feature type="region of interest" description="Disordered" evidence="1">
    <location>
        <begin position="218"/>
        <end position="373"/>
    </location>
</feature>
<keyword evidence="4" id="KW-1185">Reference proteome</keyword>
<feature type="transmembrane region" description="Helical" evidence="2">
    <location>
        <begin position="80"/>
        <end position="101"/>
    </location>
</feature>
<reference evidence="3 4" key="1">
    <citation type="journal article" date="2019" name="PLoS Biol.">
        <title>Sex chromosomes control vertical transmission of feminizing Wolbachia symbionts in an isopod.</title>
        <authorList>
            <person name="Becking T."/>
            <person name="Chebbi M.A."/>
            <person name="Giraud I."/>
            <person name="Moumen B."/>
            <person name="Laverre T."/>
            <person name="Caubet Y."/>
            <person name="Peccoud J."/>
            <person name="Gilbert C."/>
            <person name="Cordaux R."/>
        </authorList>
    </citation>
    <scope>NUCLEOTIDE SEQUENCE [LARGE SCALE GENOMIC DNA]</scope>
    <source>
        <strain evidence="3">ANa2</strain>
        <tissue evidence="3">Whole body excluding digestive tract and cuticle</tissue>
    </source>
</reference>
<keyword evidence="2" id="KW-0812">Transmembrane</keyword>
<feature type="transmembrane region" description="Helical" evidence="2">
    <location>
        <begin position="113"/>
        <end position="136"/>
    </location>
</feature>
<dbReference type="OrthoDB" id="10463936at2759"/>
<accession>A0A5N5SWN8</accession>
<feature type="compositionally biased region" description="Polar residues" evidence="1">
    <location>
        <begin position="263"/>
        <end position="285"/>
    </location>
</feature>